<dbReference type="AlphaFoldDB" id="A0A9W9PBL2"/>
<keyword evidence="4 8" id="KW-0732">Signal</keyword>
<organism evidence="9 10">
    <name type="scientific">Penicillium citrinum</name>
    <dbReference type="NCBI Taxonomy" id="5077"/>
    <lineage>
        <taxon>Eukaryota</taxon>
        <taxon>Fungi</taxon>
        <taxon>Dikarya</taxon>
        <taxon>Ascomycota</taxon>
        <taxon>Pezizomycotina</taxon>
        <taxon>Eurotiomycetes</taxon>
        <taxon>Eurotiomycetidae</taxon>
        <taxon>Eurotiales</taxon>
        <taxon>Aspergillaceae</taxon>
        <taxon>Penicillium</taxon>
    </lineage>
</organism>
<dbReference type="SUPFAM" id="SSF53474">
    <property type="entry name" value="alpha/beta-Hydrolases"/>
    <property type="match status" value="1"/>
</dbReference>
<proteinExistence type="inferred from homology"/>
<evidence type="ECO:0000256" key="2">
    <source>
        <dbReference type="ARBA" id="ARBA00022487"/>
    </source>
</evidence>
<accession>A0A9W9PBL2</accession>
<evidence type="ECO:0000256" key="5">
    <source>
        <dbReference type="ARBA" id="ARBA00022801"/>
    </source>
</evidence>
<dbReference type="GO" id="GO:0072330">
    <property type="term" value="P:monocarboxylic acid biosynthetic process"/>
    <property type="evidence" value="ECO:0007669"/>
    <property type="project" value="UniProtKB-ARBA"/>
</dbReference>
<reference evidence="9" key="1">
    <citation type="submission" date="2022-11" db="EMBL/GenBank/DDBJ databases">
        <authorList>
            <person name="Petersen C."/>
        </authorList>
    </citation>
    <scope>NUCLEOTIDE SEQUENCE</scope>
    <source>
        <strain evidence="9">IBT 23319</strain>
    </source>
</reference>
<keyword evidence="10" id="KW-1185">Reference proteome</keyword>
<dbReference type="InterPro" id="IPR011118">
    <property type="entry name" value="Tannase/feruloyl_esterase"/>
</dbReference>
<dbReference type="GO" id="GO:0046872">
    <property type="term" value="F:metal ion binding"/>
    <property type="evidence" value="ECO:0007669"/>
    <property type="project" value="UniProtKB-KW"/>
</dbReference>
<keyword evidence="7" id="KW-1015">Disulfide bond</keyword>
<evidence type="ECO:0000256" key="6">
    <source>
        <dbReference type="ARBA" id="ARBA00022837"/>
    </source>
</evidence>
<dbReference type="PANTHER" id="PTHR33938">
    <property type="entry name" value="FERULOYL ESTERASE B-RELATED"/>
    <property type="match status" value="1"/>
</dbReference>
<comment type="similarity">
    <text evidence="1 8">Belongs to the tannase family.</text>
</comment>
<gene>
    <name evidence="9" type="ORF">N7469_002562</name>
</gene>
<dbReference type="GO" id="GO:0017000">
    <property type="term" value="P:antibiotic biosynthetic process"/>
    <property type="evidence" value="ECO:0007669"/>
    <property type="project" value="UniProtKB-ARBA"/>
</dbReference>
<keyword evidence="5 8" id="KW-0378">Hydrolase</keyword>
<evidence type="ECO:0000313" key="10">
    <source>
        <dbReference type="Proteomes" id="UP001147733"/>
    </source>
</evidence>
<sequence>MNLLSTLLVVGYGLGTVLGISLENVCTVSHAERTLSDVNIVGLTFDNSSITAQAVYNFSTENQVFWPDAQGLNYCNITLAYSHNGIRGDRVLLEFWLPAPGSFKNRWLSTGGGGYSINHHEEHLPGGLIYGAVTGQTDGGFGGFNRTVDEVILLANGTIDHETLYMHGYKAHYEMSTIGKAFTRNFYRMSPRAKLFSYFQGCSEGGREAFSQVQRYPDEWDGAVIGAPAIRLAQQQVNLIFGAAVKRKLGHFPSPCEMNKITDLIIEACDSLDGRIDGVVSRTDLCMIHFDFDWTIGKQFECSTDLEKGTPLQSGKVSPETAMVARTIFKGLHSLDGKRAYIWPQLSAGFDSATAQYDAKNQYWKPTINSLGTQWVSKFLELKEDGTSSTADNATYDELIDWMRTGWQRYESVLQTTWPDLTPFESAGGKIIHFHGESDPAIPAGSSVHYHEAVRQVMYPHLSFEDSMEAINDWNRLYLVPGAGHCAPSNTQPNGSFPRTTLKTLIRWVENGIKPENLDAVILQGDNFGEHQQLCPWPSRPMWHNNGTRMECAFDQTSFETWTYNFDAYNLPLY</sequence>
<feature type="signal peptide" evidence="8">
    <location>
        <begin position="1"/>
        <end position="19"/>
    </location>
</feature>
<dbReference type="GO" id="GO:0030600">
    <property type="term" value="F:feruloyl esterase activity"/>
    <property type="evidence" value="ECO:0007669"/>
    <property type="project" value="UniProtKB-ARBA"/>
</dbReference>
<dbReference type="PANTHER" id="PTHR33938:SF16">
    <property type="entry name" value="CARBOXYLIC ESTER HYDROLASE"/>
    <property type="match status" value="1"/>
</dbReference>
<evidence type="ECO:0000256" key="3">
    <source>
        <dbReference type="ARBA" id="ARBA00022723"/>
    </source>
</evidence>
<comment type="caution">
    <text evidence="9">The sequence shown here is derived from an EMBL/GenBank/DDBJ whole genome shotgun (WGS) entry which is preliminary data.</text>
</comment>
<dbReference type="Pfam" id="PF07519">
    <property type="entry name" value="Tannase"/>
    <property type="match status" value="1"/>
</dbReference>
<dbReference type="OrthoDB" id="3039123at2759"/>
<dbReference type="Proteomes" id="UP001147733">
    <property type="component" value="Unassembled WGS sequence"/>
</dbReference>
<evidence type="ECO:0000256" key="1">
    <source>
        <dbReference type="ARBA" id="ARBA00006249"/>
    </source>
</evidence>
<name>A0A9W9PBL2_PENCI</name>
<evidence type="ECO:0000313" key="9">
    <source>
        <dbReference type="EMBL" id="KAJ5240971.1"/>
    </source>
</evidence>
<feature type="chain" id="PRO_5041011296" description="Carboxylic ester hydrolase" evidence="8">
    <location>
        <begin position="20"/>
        <end position="574"/>
    </location>
</feature>
<keyword evidence="2" id="KW-0719">Serine esterase</keyword>
<reference evidence="9" key="2">
    <citation type="journal article" date="2023" name="IMA Fungus">
        <title>Comparative genomic study of the Penicillium genus elucidates a diverse pangenome and 15 lateral gene transfer events.</title>
        <authorList>
            <person name="Petersen C."/>
            <person name="Sorensen T."/>
            <person name="Nielsen M.R."/>
            <person name="Sondergaard T.E."/>
            <person name="Sorensen J.L."/>
            <person name="Fitzpatrick D.A."/>
            <person name="Frisvad J.C."/>
            <person name="Nielsen K.L."/>
        </authorList>
    </citation>
    <scope>NUCLEOTIDE SEQUENCE</scope>
    <source>
        <strain evidence="9">IBT 23319</strain>
    </source>
</reference>
<evidence type="ECO:0000256" key="4">
    <source>
        <dbReference type="ARBA" id="ARBA00022729"/>
    </source>
</evidence>
<dbReference type="GeneID" id="81380649"/>
<dbReference type="RefSeq" id="XP_056503976.1">
    <property type="nucleotide sequence ID" value="XM_056641482.1"/>
</dbReference>
<dbReference type="EC" id="3.1.1.-" evidence="8"/>
<dbReference type="EMBL" id="JAPQKT010000002">
    <property type="protein sequence ID" value="KAJ5240971.1"/>
    <property type="molecule type" value="Genomic_DNA"/>
</dbReference>
<protein>
    <recommendedName>
        <fullName evidence="8">Carboxylic ester hydrolase</fullName>
        <ecNumber evidence="8">3.1.1.-</ecNumber>
    </recommendedName>
</protein>
<evidence type="ECO:0000256" key="8">
    <source>
        <dbReference type="RuleBase" id="RU361238"/>
    </source>
</evidence>
<evidence type="ECO:0000256" key="7">
    <source>
        <dbReference type="ARBA" id="ARBA00023157"/>
    </source>
</evidence>
<keyword evidence="3" id="KW-0479">Metal-binding</keyword>
<dbReference type="InterPro" id="IPR029058">
    <property type="entry name" value="AB_hydrolase_fold"/>
</dbReference>
<keyword evidence="6" id="KW-0106">Calcium</keyword>